<gene>
    <name evidence="1" type="ORF">IHE45_09G033700</name>
</gene>
<comment type="caution">
    <text evidence="1">The sequence shown here is derived from an EMBL/GenBank/DDBJ whole genome shotgun (WGS) entry which is preliminary data.</text>
</comment>
<evidence type="ECO:0000313" key="1">
    <source>
        <dbReference type="EMBL" id="KAH7672137.1"/>
    </source>
</evidence>
<dbReference type="Proteomes" id="UP000827976">
    <property type="component" value="Chromosome 9"/>
</dbReference>
<proteinExistence type="predicted"/>
<evidence type="ECO:0000313" key="2">
    <source>
        <dbReference type="Proteomes" id="UP000827976"/>
    </source>
</evidence>
<dbReference type="EMBL" id="CM037019">
    <property type="protein sequence ID" value="KAH7672137.1"/>
    <property type="molecule type" value="Genomic_DNA"/>
</dbReference>
<accession>A0ACB7VEP1</accession>
<sequence length="67" mass="7969">MALYYGWKSFSEEEDRPEKPRRFGVTEMRSPNYSLMSNQPLEYYGMLLWNLRGIMVLLSLDSFIVLV</sequence>
<reference evidence="2" key="1">
    <citation type="journal article" date="2022" name="Nat. Commun.">
        <title>Chromosome evolution and the genetic basis of agronomically important traits in greater yam.</title>
        <authorList>
            <person name="Bredeson J.V."/>
            <person name="Lyons J.B."/>
            <person name="Oniyinde I.O."/>
            <person name="Okereke N.R."/>
            <person name="Kolade O."/>
            <person name="Nnabue I."/>
            <person name="Nwadili C.O."/>
            <person name="Hribova E."/>
            <person name="Parker M."/>
            <person name="Nwogha J."/>
            <person name="Shu S."/>
            <person name="Carlson J."/>
            <person name="Kariba R."/>
            <person name="Muthemba S."/>
            <person name="Knop K."/>
            <person name="Barton G.J."/>
            <person name="Sherwood A.V."/>
            <person name="Lopez-Montes A."/>
            <person name="Asiedu R."/>
            <person name="Jamnadass R."/>
            <person name="Muchugi A."/>
            <person name="Goodstein D."/>
            <person name="Egesi C.N."/>
            <person name="Featherston J."/>
            <person name="Asfaw A."/>
            <person name="Simpson G.G."/>
            <person name="Dolezel J."/>
            <person name="Hendre P.S."/>
            <person name="Van Deynze A."/>
            <person name="Kumar P.L."/>
            <person name="Obidiegwu J.E."/>
            <person name="Bhattacharjee R."/>
            <person name="Rokhsar D.S."/>
        </authorList>
    </citation>
    <scope>NUCLEOTIDE SEQUENCE [LARGE SCALE GENOMIC DNA]</scope>
    <source>
        <strain evidence="2">cv. TDa95/00328</strain>
    </source>
</reference>
<keyword evidence="2" id="KW-1185">Reference proteome</keyword>
<protein>
    <submittedName>
        <fullName evidence="1">(2R)-phospho-3-sulfolactate synthase ComA protein</fullName>
    </submittedName>
</protein>
<organism evidence="1 2">
    <name type="scientific">Dioscorea alata</name>
    <name type="common">Purple yam</name>
    <dbReference type="NCBI Taxonomy" id="55571"/>
    <lineage>
        <taxon>Eukaryota</taxon>
        <taxon>Viridiplantae</taxon>
        <taxon>Streptophyta</taxon>
        <taxon>Embryophyta</taxon>
        <taxon>Tracheophyta</taxon>
        <taxon>Spermatophyta</taxon>
        <taxon>Magnoliopsida</taxon>
        <taxon>Liliopsida</taxon>
        <taxon>Dioscoreales</taxon>
        <taxon>Dioscoreaceae</taxon>
        <taxon>Dioscorea</taxon>
    </lineage>
</organism>
<name>A0ACB7VEP1_DIOAL</name>